<keyword evidence="2" id="KW-1185">Reference proteome</keyword>
<dbReference type="AlphaFoldDB" id="A0A840LB54"/>
<dbReference type="EMBL" id="JACHLP010000005">
    <property type="protein sequence ID" value="MBB4844055.1"/>
    <property type="molecule type" value="Genomic_DNA"/>
</dbReference>
<proteinExistence type="predicted"/>
<accession>A0A840LB54</accession>
<dbReference type="Proteomes" id="UP000562027">
    <property type="component" value="Unassembled WGS sequence"/>
</dbReference>
<organism evidence="1 2">
    <name type="scientific">Roseateles oligotrophus</name>
    <dbReference type="NCBI Taxonomy" id="1769250"/>
    <lineage>
        <taxon>Bacteria</taxon>
        <taxon>Pseudomonadati</taxon>
        <taxon>Pseudomonadota</taxon>
        <taxon>Betaproteobacteria</taxon>
        <taxon>Burkholderiales</taxon>
        <taxon>Sphaerotilaceae</taxon>
        <taxon>Roseateles</taxon>
    </lineage>
</organism>
<comment type="caution">
    <text evidence="1">The sequence shown here is derived from an EMBL/GenBank/DDBJ whole genome shotgun (WGS) entry which is preliminary data.</text>
</comment>
<reference evidence="1 2" key="1">
    <citation type="submission" date="2020-08" db="EMBL/GenBank/DDBJ databases">
        <title>Functional genomics of gut bacteria from endangered species of beetles.</title>
        <authorList>
            <person name="Carlos-Shanley C."/>
        </authorList>
    </citation>
    <scope>NUCLEOTIDE SEQUENCE [LARGE SCALE GENOMIC DNA]</scope>
    <source>
        <strain evidence="1 2">S00239</strain>
    </source>
</reference>
<evidence type="ECO:0000313" key="2">
    <source>
        <dbReference type="Proteomes" id="UP000562027"/>
    </source>
</evidence>
<evidence type="ECO:0000313" key="1">
    <source>
        <dbReference type="EMBL" id="MBB4844055.1"/>
    </source>
</evidence>
<gene>
    <name evidence="1" type="ORF">HNP55_002591</name>
</gene>
<sequence>MQSRSSSYPPPRGAAADTLWQSLLRWMPGDADPWAGKPVPARNPGLQNNLAAARAQFQASMQGLSGDSIDELRRSVQRSRSLRDLWHLRTWLYTEVARAFSQQEAERRLQQLNLLFICAPAALAKPGRASSGH</sequence>
<name>A0A840LB54_9BURK</name>
<protein>
    <submittedName>
        <fullName evidence="1">Uncharacterized protein</fullName>
    </submittedName>
</protein>